<feature type="non-terminal residue" evidence="3">
    <location>
        <position position="376"/>
    </location>
</feature>
<sequence length="376" mass="42898">MHDPLRPKERKNTTGSPNMIRLPKSWLQICRHTHSCQSNDDKPPLLPTRVVDVGLNDDDAPRIHNAETGQRHHYITLSCCWGDQRKIRFLKSPRENIVQHTRSLPTTLHATLRDAVNCTRALGFRYIWIDALCIIQGDTTDVGREISQMGHICRNSSLTIGAGNGSDVTSGLFVERDSFLFRPCFLTMRINRQKYRAYIHRFPHQYLIPLETRLWVVQEQILSQRTLVFLSDHVEWRCRETHIPETSHPDSSQGDEARTSAVIDQSTRGDMRFPYWYTAVSALSSRNATFLTDQLPAMAGVASLLHESFGLRDPAKYVAGLWQDDIIAGLIWLRRRAMPSQRTSADSYIAPTWSWAANPVGTVSFPTAENWGHEPK</sequence>
<feature type="domain" description="Heterokaryon incompatibility" evidence="2">
    <location>
        <begin position="74"/>
        <end position="219"/>
    </location>
</feature>
<dbReference type="AlphaFoldDB" id="A0AA35Q591"/>
<feature type="region of interest" description="Disordered" evidence="1">
    <location>
        <begin position="242"/>
        <end position="263"/>
    </location>
</feature>
<reference evidence="3" key="1">
    <citation type="submission" date="2023-01" db="EMBL/GenBank/DDBJ databases">
        <authorList>
            <person name="Piombo E."/>
        </authorList>
    </citation>
    <scope>NUCLEOTIDE SEQUENCE</scope>
</reference>
<dbReference type="InterPro" id="IPR010730">
    <property type="entry name" value="HET"/>
</dbReference>
<dbReference type="EMBL" id="CABFNP030001042">
    <property type="protein sequence ID" value="CAI6090764.1"/>
    <property type="molecule type" value="Genomic_DNA"/>
</dbReference>
<organism evidence="3 4">
    <name type="scientific">Clonostachys chloroleuca</name>
    <dbReference type="NCBI Taxonomy" id="1926264"/>
    <lineage>
        <taxon>Eukaryota</taxon>
        <taxon>Fungi</taxon>
        <taxon>Dikarya</taxon>
        <taxon>Ascomycota</taxon>
        <taxon>Pezizomycotina</taxon>
        <taxon>Sordariomycetes</taxon>
        <taxon>Hypocreomycetidae</taxon>
        <taxon>Hypocreales</taxon>
        <taxon>Bionectriaceae</taxon>
        <taxon>Clonostachys</taxon>
    </lineage>
</organism>
<evidence type="ECO:0000313" key="3">
    <source>
        <dbReference type="EMBL" id="CAI6090764.1"/>
    </source>
</evidence>
<accession>A0AA35Q591</accession>
<keyword evidence="4" id="KW-1185">Reference proteome</keyword>
<evidence type="ECO:0000313" key="4">
    <source>
        <dbReference type="Proteomes" id="UP001160390"/>
    </source>
</evidence>
<name>A0AA35Q591_9HYPO</name>
<dbReference type="Proteomes" id="UP001160390">
    <property type="component" value="Unassembled WGS sequence"/>
</dbReference>
<comment type="caution">
    <text evidence="3">The sequence shown here is derived from an EMBL/GenBank/DDBJ whole genome shotgun (WGS) entry which is preliminary data.</text>
</comment>
<proteinExistence type="predicted"/>
<evidence type="ECO:0000256" key="1">
    <source>
        <dbReference type="SAM" id="MobiDB-lite"/>
    </source>
</evidence>
<dbReference type="PANTHER" id="PTHR33112">
    <property type="entry name" value="DOMAIN PROTEIN, PUTATIVE-RELATED"/>
    <property type="match status" value="1"/>
</dbReference>
<gene>
    <name evidence="3" type="ORF">CCHLO57077_00009972</name>
</gene>
<dbReference type="Pfam" id="PF06985">
    <property type="entry name" value="HET"/>
    <property type="match status" value="1"/>
</dbReference>
<protein>
    <recommendedName>
        <fullName evidence="2">Heterokaryon incompatibility domain-containing protein</fullName>
    </recommendedName>
</protein>
<dbReference type="PANTHER" id="PTHR33112:SF16">
    <property type="entry name" value="HETEROKARYON INCOMPATIBILITY DOMAIN-CONTAINING PROTEIN"/>
    <property type="match status" value="1"/>
</dbReference>
<evidence type="ECO:0000259" key="2">
    <source>
        <dbReference type="Pfam" id="PF06985"/>
    </source>
</evidence>